<organism evidence="1 2">
    <name type="scientific">Capsulimonas corticalis</name>
    <dbReference type="NCBI Taxonomy" id="2219043"/>
    <lineage>
        <taxon>Bacteria</taxon>
        <taxon>Bacillati</taxon>
        <taxon>Armatimonadota</taxon>
        <taxon>Armatimonadia</taxon>
        <taxon>Capsulimonadales</taxon>
        <taxon>Capsulimonadaceae</taxon>
        <taxon>Capsulimonas</taxon>
    </lineage>
</organism>
<reference evidence="1 2" key="1">
    <citation type="journal article" date="2019" name="Int. J. Syst. Evol. Microbiol.">
        <title>Capsulimonas corticalis gen. nov., sp. nov., an aerobic capsulated bacterium, of a novel bacterial order, Capsulimonadales ord. nov., of the class Armatimonadia of the phylum Armatimonadetes.</title>
        <authorList>
            <person name="Li J."/>
            <person name="Kudo C."/>
            <person name="Tonouchi A."/>
        </authorList>
    </citation>
    <scope>NUCLEOTIDE SEQUENCE [LARGE SCALE GENOMIC DNA]</scope>
    <source>
        <strain evidence="1 2">AX-7</strain>
    </source>
</reference>
<protein>
    <submittedName>
        <fullName evidence="1">Phosphohydrolase</fullName>
    </submittedName>
</protein>
<dbReference type="InterPro" id="IPR006675">
    <property type="entry name" value="HDIG_dom"/>
</dbReference>
<dbReference type="Pfam" id="PF08668">
    <property type="entry name" value="HDOD"/>
    <property type="match status" value="1"/>
</dbReference>
<dbReference type="EMBL" id="AP025739">
    <property type="protein sequence ID" value="BDI32217.1"/>
    <property type="molecule type" value="Genomic_DNA"/>
</dbReference>
<dbReference type="InterPro" id="IPR013976">
    <property type="entry name" value="HDOD"/>
</dbReference>
<accession>A0A402CXR0</accession>
<evidence type="ECO:0000313" key="1">
    <source>
        <dbReference type="EMBL" id="BDI32217.1"/>
    </source>
</evidence>
<dbReference type="PANTHER" id="PTHR33525:SF3">
    <property type="entry name" value="RIBONUCLEASE Y"/>
    <property type="match status" value="1"/>
</dbReference>
<dbReference type="Proteomes" id="UP000287394">
    <property type="component" value="Chromosome"/>
</dbReference>
<dbReference type="SMART" id="SM00471">
    <property type="entry name" value="HDc"/>
    <property type="match status" value="1"/>
</dbReference>
<gene>
    <name evidence="1" type="ORF">CCAX7_42680</name>
</gene>
<name>A0A402CXR0_9BACT</name>
<dbReference type="CDD" id="cd00077">
    <property type="entry name" value="HDc"/>
    <property type="match status" value="1"/>
</dbReference>
<dbReference type="KEGG" id="ccot:CCAX7_42680"/>
<dbReference type="PROSITE" id="PS51833">
    <property type="entry name" value="HDOD"/>
    <property type="match status" value="1"/>
</dbReference>
<dbReference type="PANTHER" id="PTHR33525">
    <property type="match status" value="1"/>
</dbReference>
<dbReference type="SUPFAM" id="SSF109604">
    <property type="entry name" value="HD-domain/PDEase-like"/>
    <property type="match status" value="1"/>
</dbReference>
<dbReference type="NCBIfam" id="TIGR00277">
    <property type="entry name" value="HDIG"/>
    <property type="match status" value="1"/>
</dbReference>
<dbReference type="InterPro" id="IPR003607">
    <property type="entry name" value="HD/PDEase_dom"/>
</dbReference>
<dbReference type="AlphaFoldDB" id="A0A402CXR0"/>
<dbReference type="Gene3D" id="1.10.3210.10">
    <property type="entry name" value="Hypothetical protein af1432"/>
    <property type="match status" value="1"/>
</dbReference>
<dbReference type="InterPro" id="IPR052340">
    <property type="entry name" value="RNase_Y/CdgJ"/>
</dbReference>
<keyword evidence="2" id="KW-1185">Reference proteome</keyword>
<evidence type="ECO:0000313" key="2">
    <source>
        <dbReference type="Proteomes" id="UP000287394"/>
    </source>
</evidence>
<proteinExistence type="predicted"/>
<sequence length="277" mass="30397">MQILLRQVKDLPSLPDVAVKVARTIDKPTTSANDVARVLSMDQGLTARVLRLANSVFYGATRRISTVSDAIVLLGMRTVRNLAMASSVEDVLGRELAGYAMQRGELWRHSCGCANVAQSLATLINYPVPEEAFVAGLLHDVGKVLLSVHMQVEFSGVLKLTEDEDISFMEAEQRILGFDHAEVGACVLERWNLPTPLVQAVRYHHTPMAQSEFSKLTALVHVADVICVMMGIGVGGDGLRYALDREAQERLGLSDEQIERQISDLSDLGKESTEILR</sequence>